<name>A0A1M6J7M9_9BACE</name>
<sequence length="95" mass="11278">MILQDIKNRLNETRNWYIVLTSPRREKKAKETLDNKGVITYLPTIRVKRQWKERTREIQIPAVNRCIFIYATEVEIETLKGTYPTLPIEMAEEGN</sequence>
<dbReference type="Gene3D" id="3.30.70.940">
    <property type="entry name" value="NusG, N-terminal domain"/>
    <property type="match status" value="1"/>
</dbReference>
<dbReference type="InterPro" id="IPR006645">
    <property type="entry name" value="NGN-like_dom"/>
</dbReference>
<dbReference type="GO" id="GO:0006354">
    <property type="term" value="P:DNA-templated transcription elongation"/>
    <property type="evidence" value="ECO:0007669"/>
    <property type="project" value="InterPro"/>
</dbReference>
<dbReference type="RefSeq" id="WP_025831734.1">
    <property type="nucleotide sequence ID" value="NZ_FQZN01000027.1"/>
</dbReference>
<dbReference type="Proteomes" id="UP000184192">
    <property type="component" value="Unassembled WGS sequence"/>
</dbReference>
<evidence type="ECO:0000256" key="1">
    <source>
        <dbReference type="ARBA" id="ARBA00023163"/>
    </source>
</evidence>
<dbReference type="Pfam" id="PF02357">
    <property type="entry name" value="NusG"/>
    <property type="match status" value="1"/>
</dbReference>
<keyword evidence="1" id="KW-0804">Transcription</keyword>
<dbReference type="EMBL" id="FQZN01000027">
    <property type="protein sequence ID" value="SHJ42671.1"/>
    <property type="molecule type" value="Genomic_DNA"/>
</dbReference>
<evidence type="ECO:0000313" key="4">
    <source>
        <dbReference type="Proteomes" id="UP000184192"/>
    </source>
</evidence>
<gene>
    <name evidence="3" type="ORF">SAMN05444350_12733</name>
</gene>
<dbReference type="GeneID" id="92713815"/>
<dbReference type="SUPFAM" id="SSF82679">
    <property type="entry name" value="N-utilization substance G protein NusG, N-terminal domain"/>
    <property type="match status" value="1"/>
</dbReference>
<protein>
    <submittedName>
        <fullName evidence="3">Transcription termination factor nusG</fullName>
    </submittedName>
</protein>
<proteinExistence type="predicted"/>
<accession>A0A1M6J7M9</accession>
<evidence type="ECO:0000259" key="2">
    <source>
        <dbReference type="Pfam" id="PF02357"/>
    </source>
</evidence>
<reference evidence="4" key="1">
    <citation type="submission" date="2016-11" db="EMBL/GenBank/DDBJ databases">
        <authorList>
            <person name="Varghese N."/>
            <person name="Submissions S."/>
        </authorList>
    </citation>
    <scope>NUCLEOTIDE SEQUENCE [LARGE SCALE GENOMIC DNA]</scope>
    <source>
        <strain evidence="4">DSM 26884</strain>
    </source>
</reference>
<evidence type="ECO:0000313" key="3">
    <source>
        <dbReference type="EMBL" id="SHJ42671.1"/>
    </source>
</evidence>
<keyword evidence="4" id="KW-1185">Reference proteome</keyword>
<organism evidence="3 4">
    <name type="scientific">Bacteroides stercorirosoris</name>
    <dbReference type="NCBI Taxonomy" id="871324"/>
    <lineage>
        <taxon>Bacteria</taxon>
        <taxon>Pseudomonadati</taxon>
        <taxon>Bacteroidota</taxon>
        <taxon>Bacteroidia</taxon>
        <taxon>Bacteroidales</taxon>
        <taxon>Bacteroidaceae</taxon>
        <taxon>Bacteroides</taxon>
    </lineage>
</organism>
<dbReference type="CDD" id="cd09895">
    <property type="entry name" value="NGN_SP_UpxY"/>
    <property type="match status" value="1"/>
</dbReference>
<feature type="domain" description="NusG-like N-terminal" evidence="2">
    <location>
        <begin position="15"/>
        <end position="73"/>
    </location>
</feature>
<dbReference type="AlphaFoldDB" id="A0A1M6J7M9"/>
<dbReference type="eggNOG" id="COG0250">
    <property type="taxonomic scope" value="Bacteria"/>
</dbReference>
<dbReference type="InterPro" id="IPR036735">
    <property type="entry name" value="NGN_dom_sf"/>
</dbReference>